<accession>A0A366K8A8</accession>
<organism evidence="2 3">
    <name type="scientific">Bifidobacterium aemilianum</name>
    <dbReference type="NCBI Taxonomy" id="2493120"/>
    <lineage>
        <taxon>Bacteria</taxon>
        <taxon>Bacillati</taxon>
        <taxon>Actinomycetota</taxon>
        <taxon>Actinomycetes</taxon>
        <taxon>Bifidobacteriales</taxon>
        <taxon>Bifidobacteriaceae</taxon>
        <taxon>Bifidobacterium</taxon>
    </lineage>
</organism>
<keyword evidence="3" id="KW-1185">Reference proteome</keyword>
<dbReference type="Pfam" id="PF09913">
    <property type="entry name" value="DUF2142"/>
    <property type="match status" value="1"/>
</dbReference>
<feature type="transmembrane region" description="Helical" evidence="1">
    <location>
        <begin position="303"/>
        <end position="323"/>
    </location>
</feature>
<keyword evidence="1" id="KW-0812">Transmembrane</keyword>
<feature type="transmembrane region" description="Helical" evidence="1">
    <location>
        <begin position="384"/>
        <end position="402"/>
    </location>
</feature>
<feature type="transmembrane region" description="Helical" evidence="1">
    <location>
        <begin position="39"/>
        <end position="60"/>
    </location>
</feature>
<gene>
    <name evidence="2" type="ORF">CRD60_04805</name>
</gene>
<sequence>MTPKLAAWDCVPRGGQGRLMTKGAPSMSRKGIPGLKPEWVFLILALMLAIAAAAMVPMGAGLDEPAHMARIEQLADGKILPQPIDRDSVDRAFTEVYRGTDQLYGGFQDRAMVQMTSSNMVSYQTTREPYTFPTWTSDKLVTWGRYGEGRVGFVFSNTSINSPLAYLPQVLVFKLVRSLVSNVWWIMFAMRLTGLLVYVLTGFLCIRYCPTGKWILATVALLPNAVVSNSMVTADVMSTVCCFAFLTVLLTIWLSPGAVSRASWLLLAVSTLCLGLVKVTYLPLTLLILLLPAVRPELRRKRQLLGLASLFALAVLLFLLWYAQIHAINTGAMFSPDARPKDQVLFILTHPLFFARRLVGMVVASDLFQISDFGVLSMRGPLHNSGWILIVLFILAVGQHDPREVRLEAGRRGSYLFPVAFAIEFMMIVVLIGTAVYVQFDPYAQGVITGVQNRYFIPILPLLLMGIKLLGGEDLPAGLANAGTGEAPAVASRRQDLRTALMTITLVVSLIFTLANGSEVIFGSHILGW</sequence>
<keyword evidence="1" id="KW-0472">Membrane</keyword>
<reference evidence="2 3" key="1">
    <citation type="submission" date="2017-10" db="EMBL/GenBank/DDBJ databases">
        <title>Bifidobacterium xylocopum sp. nov. and Bifidobacterium aemilianum sp. nov., from the carpenter bee (Xylocopa violacea) digestive tract.</title>
        <authorList>
            <person name="Alberoni D."/>
            <person name="Baffoni L."/>
            <person name="Di Gioia D."/>
            <person name="Gaggia F."/>
            <person name="Biavati B."/>
        </authorList>
    </citation>
    <scope>NUCLEOTIDE SEQUENCE [LARGE SCALE GENOMIC DNA]</scope>
    <source>
        <strain evidence="2 3">XV10</strain>
    </source>
</reference>
<keyword evidence="1" id="KW-1133">Transmembrane helix</keyword>
<dbReference type="EMBL" id="PDCG01000003">
    <property type="protein sequence ID" value="RBP97904.1"/>
    <property type="molecule type" value="Genomic_DNA"/>
</dbReference>
<dbReference type="AlphaFoldDB" id="A0A366K8A8"/>
<feature type="transmembrane region" description="Helical" evidence="1">
    <location>
        <begin position="266"/>
        <end position="291"/>
    </location>
</feature>
<feature type="transmembrane region" description="Helical" evidence="1">
    <location>
        <begin position="414"/>
        <end position="440"/>
    </location>
</feature>
<dbReference type="InterPro" id="IPR018674">
    <property type="entry name" value="DUF2142_membrane"/>
</dbReference>
<proteinExistence type="predicted"/>
<name>A0A366K8A8_9BIFI</name>
<evidence type="ECO:0000313" key="3">
    <source>
        <dbReference type="Proteomes" id="UP000252530"/>
    </source>
</evidence>
<evidence type="ECO:0000313" key="2">
    <source>
        <dbReference type="EMBL" id="RBP97904.1"/>
    </source>
</evidence>
<comment type="caution">
    <text evidence="2">The sequence shown here is derived from an EMBL/GenBank/DDBJ whole genome shotgun (WGS) entry which is preliminary data.</text>
</comment>
<feature type="transmembrane region" description="Helical" evidence="1">
    <location>
        <begin position="183"/>
        <end position="206"/>
    </location>
</feature>
<protein>
    <recommendedName>
        <fullName evidence="4">DUF2142 domain-containing protein</fullName>
    </recommendedName>
</protein>
<feature type="transmembrane region" description="Helical" evidence="1">
    <location>
        <begin position="455"/>
        <end position="471"/>
    </location>
</feature>
<evidence type="ECO:0000256" key="1">
    <source>
        <dbReference type="SAM" id="Phobius"/>
    </source>
</evidence>
<feature type="transmembrane region" description="Helical" evidence="1">
    <location>
        <begin position="501"/>
        <end position="527"/>
    </location>
</feature>
<feature type="transmembrane region" description="Helical" evidence="1">
    <location>
        <begin position="236"/>
        <end position="254"/>
    </location>
</feature>
<dbReference type="Proteomes" id="UP000252530">
    <property type="component" value="Unassembled WGS sequence"/>
</dbReference>
<evidence type="ECO:0008006" key="4">
    <source>
        <dbReference type="Google" id="ProtNLM"/>
    </source>
</evidence>